<dbReference type="AlphaFoldDB" id="A0ABD0TEW7"/>
<dbReference type="Proteomes" id="UP001549921">
    <property type="component" value="Unassembled WGS sequence"/>
</dbReference>
<protein>
    <submittedName>
        <fullName evidence="2">Uncharacterized protein</fullName>
    </submittedName>
</protein>
<organism evidence="2 3">
    <name type="scientific">Loxostege sticticalis</name>
    <name type="common">Beet webworm moth</name>
    <dbReference type="NCBI Taxonomy" id="481309"/>
    <lineage>
        <taxon>Eukaryota</taxon>
        <taxon>Metazoa</taxon>
        <taxon>Ecdysozoa</taxon>
        <taxon>Arthropoda</taxon>
        <taxon>Hexapoda</taxon>
        <taxon>Insecta</taxon>
        <taxon>Pterygota</taxon>
        <taxon>Neoptera</taxon>
        <taxon>Endopterygota</taxon>
        <taxon>Lepidoptera</taxon>
        <taxon>Glossata</taxon>
        <taxon>Ditrysia</taxon>
        <taxon>Pyraloidea</taxon>
        <taxon>Crambidae</taxon>
        <taxon>Pyraustinae</taxon>
        <taxon>Loxostege</taxon>
    </lineage>
</organism>
<name>A0ABD0TEW7_LOXSC</name>
<evidence type="ECO:0000313" key="3">
    <source>
        <dbReference type="Proteomes" id="UP001549921"/>
    </source>
</evidence>
<feature type="compositionally biased region" description="Acidic residues" evidence="1">
    <location>
        <begin position="77"/>
        <end position="87"/>
    </location>
</feature>
<feature type="region of interest" description="Disordered" evidence="1">
    <location>
        <begin position="62"/>
        <end position="103"/>
    </location>
</feature>
<sequence length="186" mass="21188">MCILVIYFSDTVYSSSALDDFFYNLSERVSDFWSSIGKTWDKMVTNIKKPVKLRRLGSIGKRKRTKTTSTTPYAPIDVEEKDSEELSDNTPSYDDAESTELPPDSDEIAFTMYAYQVTVPEEGKVKVPYIPGPIWKTVGDWKRMQMPRFVKIGSDDGDFEAATIDTENTLADTLPEMERFGVLMFI</sequence>
<proteinExistence type="predicted"/>
<comment type="caution">
    <text evidence="2">The sequence shown here is derived from an EMBL/GenBank/DDBJ whole genome shotgun (WGS) entry which is preliminary data.</text>
</comment>
<accession>A0ABD0TEW7</accession>
<dbReference type="EMBL" id="JBEDNZ010000006">
    <property type="protein sequence ID" value="KAL0841571.1"/>
    <property type="molecule type" value="Genomic_DNA"/>
</dbReference>
<gene>
    <name evidence="2" type="ORF">ABMA28_015230</name>
</gene>
<evidence type="ECO:0000256" key="1">
    <source>
        <dbReference type="SAM" id="MobiDB-lite"/>
    </source>
</evidence>
<reference evidence="2 3" key="1">
    <citation type="submission" date="2024-06" db="EMBL/GenBank/DDBJ databases">
        <title>A chromosome-level genome assembly of beet webworm, Loxostege sticticalis.</title>
        <authorList>
            <person name="Zhang Y."/>
        </authorList>
    </citation>
    <scope>NUCLEOTIDE SEQUENCE [LARGE SCALE GENOMIC DNA]</scope>
    <source>
        <strain evidence="2">AQ028</strain>
        <tissue evidence="2">Male pupae</tissue>
    </source>
</reference>
<evidence type="ECO:0000313" key="2">
    <source>
        <dbReference type="EMBL" id="KAL0841571.1"/>
    </source>
</evidence>
<feature type="compositionally biased region" description="Acidic residues" evidence="1">
    <location>
        <begin position="94"/>
        <end position="103"/>
    </location>
</feature>